<keyword evidence="1" id="KW-0812">Transmembrane</keyword>
<name>A0ABZ2SEB6_9LACT</name>
<keyword evidence="3" id="KW-1185">Reference proteome</keyword>
<feature type="transmembrane region" description="Helical" evidence="1">
    <location>
        <begin position="49"/>
        <end position="70"/>
    </location>
</feature>
<evidence type="ECO:0000256" key="1">
    <source>
        <dbReference type="SAM" id="Phobius"/>
    </source>
</evidence>
<dbReference type="RefSeq" id="WP_338954982.1">
    <property type="nucleotide sequence ID" value="NZ_CP141697.1"/>
</dbReference>
<reference evidence="2 3" key="1">
    <citation type="submission" date="2023-12" db="EMBL/GenBank/DDBJ databases">
        <title>Redefining Piscine Lactococcosis.</title>
        <authorList>
            <person name="Heckman T.I."/>
            <person name="Yazdi Z."/>
            <person name="Older C.E."/>
            <person name="Griffin M.J."/>
            <person name="Waldbieser G.C."/>
            <person name="Chow A.M."/>
            <person name="Medina Silva I."/>
            <person name="Anenson K.M."/>
            <person name="Garcia J.C."/>
            <person name="LaFrentz B.R."/>
            <person name="Slavic D."/>
            <person name="Toohey-Kurth K.L."/>
            <person name="Yant P."/>
            <person name="Fritz H.M."/>
            <person name="Henderson E."/>
            <person name="McDowall R."/>
            <person name="Cai H."/>
            <person name="Adikson M."/>
            <person name="Soto E."/>
        </authorList>
    </citation>
    <scope>NUCLEOTIDE SEQUENCE [LARGE SCALE GENOMIC DNA]</scope>
    <source>
        <strain evidence="2 3">R21-91A</strain>
    </source>
</reference>
<evidence type="ECO:0000313" key="3">
    <source>
        <dbReference type="Proteomes" id="UP001456368"/>
    </source>
</evidence>
<keyword evidence="1" id="KW-1133">Transmembrane helix</keyword>
<proteinExistence type="predicted"/>
<feature type="transmembrane region" description="Helical" evidence="1">
    <location>
        <begin position="16"/>
        <end position="37"/>
    </location>
</feature>
<dbReference type="EMBL" id="CP141698">
    <property type="protein sequence ID" value="WYC66939.1"/>
    <property type="molecule type" value="Genomic_DNA"/>
</dbReference>
<organism evidence="2 3">
    <name type="scientific">Lactococcus petauri</name>
    <dbReference type="NCBI Taxonomy" id="1940789"/>
    <lineage>
        <taxon>Bacteria</taxon>
        <taxon>Bacillati</taxon>
        <taxon>Bacillota</taxon>
        <taxon>Bacilli</taxon>
        <taxon>Lactobacillales</taxon>
        <taxon>Streptococcaceae</taxon>
        <taxon>Lactococcus</taxon>
    </lineage>
</organism>
<sequence length="176" mass="20394">MTTTEILNFNFDQTNLFILGFFIFLAVVFLIILIGFFQELYIQDYSNFIEISLFLVLTGLMLIFLGVNIFTPLKMTKKTEIKTNELSIIKVEDKLSDSGQLKLLVKSHDGEISTRNLNINDKNTIVKINTRDESYTEKVTQITYSTRQKINTEFKNTPKNETKKEVTVYLRGNQID</sequence>
<keyword evidence="1" id="KW-0472">Membrane</keyword>
<evidence type="ECO:0000313" key="2">
    <source>
        <dbReference type="EMBL" id="WYC66939.1"/>
    </source>
</evidence>
<dbReference type="Proteomes" id="UP001456368">
    <property type="component" value="Chromosome"/>
</dbReference>
<accession>A0ABZ2SEB6</accession>
<gene>
    <name evidence="2" type="ORF">VNN45_08630</name>
</gene>
<protein>
    <submittedName>
        <fullName evidence="2">Uncharacterized protein</fullName>
    </submittedName>
</protein>